<feature type="compositionally biased region" description="Low complexity" evidence="1">
    <location>
        <begin position="19"/>
        <end position="56"/>
    </location>
</feature>
<dbReference type="AlphaFoldDB" id="A0A1D6MLA0"/>
<evidence type="ECO:0000313" key="2">
    <source>
        <dbReference type="EMBL" id="ONM29987.1"/>
    </source>
</evidence>
<proteinExistence type="predicted"/>
<organism evidence="2">
    <name type="scientific">Zea mays</name>
    <name type="common">Maize</name>
    <dbReference type="NCBI Taxonomy" id="4577"/>
    <lineage>
        <taxon>Eukaryota</taxon>
        <taxon>Viridiplantae</taxon>
        <taxon>Streptophyta</taxon>
        <taxon>Embryophyta</taxon>
        <taxon>Tracheophyta</taxon>
        <taxon>Spermatophyta</taxon>
        <taxon>Magnoliopsida</taxon>
        <taxon>Liliopsida</taxon>
        <taxon>Poales</taxon>
        <taxon>Poaceae</taxon>
        <taxon>PACMAD clade</taxon>
        <taxon>Panicoideae</taxon>
        <taxon>Andropogonodae</taxon>
        <taxon>Andropogoneae</taxon>
        <taxon>Tripsacinae</taxon>
        <taxon>Zea</taxon>
    </lineage>
</organism>
<sequence length="108" mass="11196">MAGGSARDSPKTTSRRSSRSGTSSKLLTRATATATTCTSTTTSGARAPAASPSSTGWMSAKAETCITRNAHEASSTHSSSCTSDQTRGRRTKSSWRKAGCCTSRSAIW</sequence>
<gene>
    <name evidence="2" type="ORF">ZEAMMB73_Zm00001d039836</name>
</gene>
<protein>
    <submittedName>
        <fullName evidence="2">Uncharacterized protein</fullName>
    </submittedName>
</protein>
<feature type="region of interest" description="Disordered" evidence="1">
    <location>
        <begin position="1"/>
        <end position="96"/>
    </location>
</feature>
<name>A0A1D6MLA0_MAIZE</name>
<evidence type="ECO:0000256" key="1">
    <source>
        <dbReference type="SAM" id="MobiDB-lite"/>
    </source>
</evidence>
<reference evidence="2" key="1">
    <citation type="submission" date="2015-12" db="EMBL/GenBank/DDBJ databases">
        <title>Update maize B73 reference genome by single molecule sequencing technologies.</title>
        <authorList>
            <consortium name="Maize Genome Sequencing Project"/>
            <person name="Ware D."/>
        </authorList>
    </citation>
    <scope>NUCLEOTIDE SEQUENCE [LARGE SCALE GENOMIC DNA]</scope>
    <source>
        <tissue evidence="2">Seedling</tissue>
    </source>
</reference>
<accession>A0A1D6MLA0</accession>
<dbReference type="InParanoid" id="A0A1D6MLA0"/>
<dbReference type="EMBL" id="CM007649">
    <property type="protein sequence ID" value="ONM29987.1"/>
    <property type="molecule type" value="Genomic_DNA"/>
</dbReference>